<reference evidence="1" key="2">
    <citation type="journal article" date="2015" name="Fish Shellfish Immunol.">
        <title>Early steps in the European eel (Anguilla anguilla)-Vibrio vulnificus interaction in the gills: Role of the RtxA13 toxin.</title>
        <authorList>
            <person name="Callol A."/>
            <person name="Pajuelo D."/>
            <person name="Ebbesson L."/>
            <person name="Teles M."/>
            <person name="MacKenzie S."/>
            <person name="Amaro C."/>
        </authorList>
    </citation>
    <scope>NUCLEOTIDE SEQUENCE</scope>
</reference>
<evidence type="ECO:0000313" key="1">
    <source>
        <dbReference type="EMBL" id="JAH36431.1"/>
    </source>
</evidence>
<reference evidence="1" key="1">
    <citation type="submission" date="2014-11" db="EMBL/GenBank/DDBJ databases">
        <authorList>
            <person name="Amaro Gonzalez C."/>
        </authorList>
    </citation>
    <scope>NUCLEOTIDE SEQUENCE</scope>
</reference>
<dbReference type="AlphaFoldDB" id="A0A0E9S577"/>
<name>A0A0E9S577_ANGAN</name>
<protein>
    <submittedName>
        <fullName evidence="1">Uncharacterized protein</fullName>
    </submittedName>
</protein>
<dbReference type="EMBL" id="GBXM01072146">
    <property type="protein sequence ID" value="JAH36431.1"/>
    <property type="molecule type" value="Transcribed_RNA"/>
</dbReference>
<organism evidence="1">
    <name type="scientific">Anguilla anguilla</name>
    <name type="common">European freshwater eel</name>
    <name type="synonym">Muraena anguilla</name>
    <dbReference type="NCBI Taxonomy" id="7936"/>
    <lineage>
        <taxon>Eukaryota</taxon>
        <taxon>Metazoa</taxon>
        <taxon>Chordata</taxon>
        <taxon>Craniata</taxon>
        <taxon>Vertebrata</taxon>
        <taxon>Euteleostomi</taxon>
        <taxon>Actinopterygii</taxon>
        <taxon>Neopterygii</taxon>
        <taxon>Teleostei</taxon>
        <taxon>Anguilliformes</taxon>
        <taxon>Anguillidae</taxon>
        <taxon>Anguilla</taxon>
    </lineage>
</organism>
<accession>A0A0E9S577</accession>
<proteinExistence type="predicted"/>
<sequence length="52" mass="6097">MYRIQHEAGVDIILPVMKESKLKITDRDRDVPNLFHPRIELPPPIDIHRVIA</sequence>